<protein>
    <submittedName>
        <fullName evidence="2">Uncharacterized protein</fullName>
    </submittedName>
</protein>
<dbReference type="EMBL" id="HG322949">
    <property type="protein sequence ID" value="CDG84052.1"/>
    <property type="molecule type" value="Genomic_DNA"/>
</dbReference>
<accession>W0V9W7</accession>
<organism evidence="2 3">
    <name type="scientific">Janthinobacterium agaricidamnosum NBRC 102515 = DSM 9628</name>
    <dbReference type="NCBI Taxonomy" id="1349767"/>
    <lineage>
        <taxon>Bacteria</taxon>
        <taxon>Pseudomonadati</taxon>
        <taxon>Pseudomonadota</taxon>
        <taxon>Betaproteobacteria</taxon>
        <taxon>Burkholderiales</taxon>
        <taxon>Oxalobacteraceae</taxon>
        <taxon>Janthinobacterium</taxon>
    </lineage>
</organism>
<dbReference type="PATRIC" id="fig|1349767.4.peg.39"/>
<dbReference type="HOGENOM" id="CLU_2316522_0_0_4"/>
<reference evidence="2 3" key="1">
    <citation type="journal article" date="2015" name="Genome Announc.">
        <title>Genome Sequence of Mushroom Soft-Rot Pathogen Janthinobacterium agaricidamnosum.</title>
        <authorList>
            <person name="Graupner K."/>
            <person name="Lackner G."/>
            <person name="Hertweck C."/>
        </authorList>
    </citation>
    <scope>NUCLEOTIDE SEQUENCE [LARGE SCALE GENOMIC DNA]</scope>
    <source>
        <strain evidence="3">NBRC 102515 / DSM 9628</strain>
    </source>
</reference>
<evidence type="ECO:0000313" key="2">
    <source>
        <dbReference type="EMBL" id="CDG84052.1"/>
    </source>
</evidence>
<dbReference type="KEGG" id="jag:GJA_3434"/>
<name>W0V9W7_9BURK</name>
<dbReference type="AlphaFoldDB" id="W0V9W7"/>
<dbReference type="Proteomes" id="UP000027604">
    <property type="component" value="Chromosome I"/>
</dbReference>
<sequence>MARNGHRQAFKINCVKIKRRPDYEPSSKFPAPGIRSGIISGDNSAAAIGGDGSQDTPPDPDGSKKECGLTRFYSVVRTRHHLTAACRESQNYLCRRPLS</sequence>
<gene>
    <name evidence="2" type="ORF">GJA_3434</name>
</gene>
<feature type="region of interest" description="Disordered" evidence="1">
    <location>
        <begin position="22"/>
        <end position="66"/>
    </location>
</feature>
<evidence type="ECO:0000313" key="3">
    <source>
        <dbReference type="Proteomes" id="UP000027604"/>
    </source>
</evidence>
<proteinExistence type="predicted"/>
<keyword evidence="3" id="KW-1185">Reference proteome</keyword>
<evidence type="ECO:0000256" key="1">
    <source>
        <dbReference type="SAM" id="MobiDB-lite"/>
    </source>
</evidence>
<dbReference type="STRING" id="1349767.GJA_3434"/>